<evidence type="ECO:0000259" key="11">
    <source>
        <dbReference type="Pfam" id="PF00768"/>
    </source>
</evidence>
<dbReference type="GO" id="GO:0009002">
    <property type="term" value="F:serine-type D-Ala-D-Ala carboxypeptidase activity"/>
    <property type="evidence" value="ECO:0007669"/>
    <property type="project" value="InterPro"/>
</dbReference>
<comment type="similarity">
    <text evidence="1 9">Belongs to the peptidase S11 family.</text>
</comment>
<evidence type="ECO:0000256" key="3">
    <source>
        <dbReference type="ARBA" id="ARBA00022801"/>
    </source>
</evidence>
<evidence type="ECO:0000256" key="5">
    <source>
        <dbReference type="ARBA" id="ARBA00022984"/>
    </source>
</evidence>
<protein>
    <submittedName>
        <fullName evidence="12">D-alanyl-D-alanine endopeptidase</fullName>
        <ecNumber evidence="12">3.4.21.-</ecNumber>
    </submittedName>
</protein>
<proteinExistence type="inferred from homology"/>
<keyword evidence="5" id="KW-0573">Peptidoglycan synthesis</keyword>
<dbReference type="GO" id="GO:0006508">
    <property type="term" value="P:proteolysis"/>
    <property type="evidence" value="ECO:0007669"/>
    <property type="project" value="InterPro"/>
</dbReference>
<dbReference type="EMBL" id="JACGDG010000008">
    <property type="protein sequence ID" value="MBA6116337.1"/>
    <property type="molecule type" value="Genomic_DNA"/>
</dbReference>
<keyword evidence="2 10" id="KW-0732">Signal</keyword>
<accession>A0A7W2QIZ0</accession>
<evidence type="ECO:0000256" key="10">
    <source>
        <dbReference type="SAM" id="SignalP"/>
    </source>
</evidence>
<dbReference type="GO" id="GO:0009252">
    <property type="term" value="P:peptidoglycan biosynthetic process"/>
    <property type="evidence" value="ECO:0007669"/>
    <property type="project" value="UniProtKB-KW"/>
</dbReference>
<dbReference type="Pfam" id="PF00768">
    <property type="entry name" value="Peptidase_S11"/>
    <property type="match status" value="1"/>
</dbReference>
<feature type="signal peptide" evidence="10">
    <location>
        <begin position="1"/>
        <end position="30"/>
    </location>
</feature>
<feature type="active site" evidence="7">
    <location>
        <position position="131"/>
    </location>
</feature>
<dbReference type="GO" id="GO:0008360">
    <property type="term" value="P:regulation of cell shape"/>
    <property type="evidence" value="ECO:0007669"/>
    <property type="project" value="UniProtKB-KW"/>
</dbReference>
<keyword evidence="3 12" id="KW-0378">Hydrolase</keyword>
<dbReference type="InterPro" id="IPR018044">
    <property type="entry name" value="Peptidase_S11"/>
</dbReference>
<feature type="binding site" evidence="8">
    <location>
        <position position="238"/>
    </location>
    <ligand>
        <name>substrate</name>
    </ligand>
</feature>
<dbReference type="PRINTS" id="PR00725">
    <property type="entry name" value="DADACBPTASE1"/>
</dbReference>
<evidence type="ECO:0000256" key="1">
    <source>
        <dbReference type="ARBA" id="ARBA00007164"/>
    </source>
</evidence>
<dbReference type="SUPFAM" id="SSF56601">
    <property type="entry name" value="beta-lactamase/transpeptidase-like"/>
    <property type="match status" value="1"/>
</dbReference>
<gene>
    <name evidence="12" type="primary">pbpG</name>
    <name evidence="12" type="ORF">H4C47_11380</name>
</gene>
<feature type="active site" description="Acyl-ester intermediate" evidence="7">
    <location>
        <position position="74"/>
    </location>
</feature>
<dbReference type="EC" id="3.4.21.-" evidence="12"/>
<evidence type="ECO:0000313" key="13">
    <source>
        <dbReference type="Proteomes" id="UP000553948"/>
    </source>
</evidence>
<reference evidence="12 13" key="1">
    <citation type="submission" date="2020-07" db="EMBL/GenBank/DDBJ databases">
        <title>Diversity of carbapenemase encoding genes among Pseudomonas putida group clinical isolates in a tertiary Brazilian hospital.</title>
        <authorList>
            <person name="Alberto-Lei F."/>
            <person name="Nodari C.S."/>
            <person name="Streling A.P."/>
            <person name="Paulino J.T."/>
            <person name="Bessa-Neto F.O."/>
            <person name="Cayo R."/>
            <person name="Gales A.C."/>
        </authorList>
    </citation>
    <scope>NUCLEOTIDE SEQUENCE [LARGE SCALE GENOMIC DNA]</scope>
    <source>
        <strain evidence="12 13">12464</strain>
    </source>
</reference>
<dbReference type="Proteomes" id="UP000553948">
    <property type="component" value="Unassembled WGS sequence"/>
</dbReference>
<dbReference type="GO" id="GO:0071555">
    <property type="term" value="P:cell wall organization"/>
    <property type="evidence" value="ECO:0007669"/>
    <property type="project" value="UniProtKB-KW"/>
</dbReference>
<dbReference type="PANTHER" id="PTHR21581">
    <property type="entry name" value="D-ALANYL-D-ALANINE CARBOXYPEPTIDASE"/>
    <property type="match status" value="1"/>
</dbReference>
<keyword evidence="4" id="KW-0133">Cell shape</keyword>
<evidence type="ECO:0000256" key="8">
    <source>
        <dbReference type="PIRSR" id="PIRSR618044-2"/>
    </source>
</evidence>
<name>A0A7W2QIZ0_PSEPU</name>
<dbReference type="PANTHER" id="PTHR21581:SF26">
    <property type="entry name" value="D-ALANYL-D-ALANINE ENDOPEPTIDASE"/>
    <property type="match status" value="1"/>
</dbReference>
<organism evidence="12 13">
    <name type="scientific">Pseudomonas putida</name>
    <name type="common">Arthrobacter siderocapsulatus</name>
    <dbReference type="NCBI Taxonomy" id="303"/>
    <lineage>
        <taxon>Bacteria</taxon>
        <taxon>Pseudomonadati</taxon>
        <taxon>Pseudomonadota</taxon>
        <taxon>Gammaproteobacteria</taxon>
        <taxon>Pseudomonadales</taxon>
        <taxon>Pseudomonadaceae</taxon>
        <taxon>Pseudomonas</taxon>
    </lineage>
</organism>
<evidence type="ECO:0000256" key="4">
    <source>
        <dbReference type="ARBA" id="ARBA00022960"/>
    </source>
</evidence>
<keyword evidence="6" id="KW-0961">Cell wall biogenesis/degradation</keyword>
<feature type="active site" description="Proton acceptor" evidence="7">
    <location>
        <position position="77"/>
    </location>
</feature>
<evidence type="ECO:0000256" key="9">
    <source>
        <dbReference type="RuleBase" id="RU004016"/>
    </source>
</evidence>
<evidence type="ECO:0000313" key="12">
    <source>
        <dbReference type="EMBL" id="MBA6116337.1"/>
    </source>
</evidence>
<evidence type="ECO:0000256" key="2">
    <source>
        <dbReference type="ARBA" id="ARBA00022729"/>
    </source>
</evidence>
<dbReference type="InterPro" id="IPR001967">
    <property type="entry name" value="Peptidase_S11_N"/>
</dbReference>
<comment type="caution">
    <text evidence="12">The sequence shown here is derived from an EMBL/GenBank/DDBJ whole genome shotgun (WGS) entry which is preliminary data.</text>
</comment>
<feature type="domain" description="Peptidase S11 D-alanyl-D-alanine carboxypeptidase A N-terminal" evidence="11">
    <location>
        <begin position="40"/>
        <end position="268"/>
    </location>
</feature>
<sequence>MSLNVKTSLSILSLLLLLTGTATLPSTAAAQPPAQVQRDPSKLHLASGSALLIDLNSNQELYSSHADRVVPIASVTKLMTAMVVLDAKLPMDEMLTMTIANNPDMKGVYSRVRLGSELNRRETLLITLMSSENRAATTLANHYPGGYPAFIKAMNAKARSLGMSHTRYVEPTGLSTQNVSNARDLAKLLMASRKYPMLSELSTTREKTVAFRKPNYTLGFRNTDHLVNKSNWDIKLTKTGFTNEAGHCLVLLTRMDNRPVAMVILDAFGKYTHFADASRMRQWLETGAAKPAPAVAMQYKSDRQNKSRLASE</sequence>
<evidence type="ECO:0000256" key="6">
    <source>
        <dbReference type="ARBA" id="ARBA00023316"/>
    </source>
</evidence>
<evidence type="ECO:0000256" key="7">
    <source>
        <dbReference type="PIRSR" id="PIRSR618044-1"/>
    </source>
</evidence>
<dbReference type="NCBIfam" id="NF008668">
    <property type="entry name" value="PRK11669.1"/>
    <property type="match status" value="1"/>
</dbReference>
<dbReference type="Gene3D" id="3.40.710.10">
    <property type="entry name" value="DD-peptidase/beta-lactamase superfamily"/>
    <property type="match status" value="1"/>
</dbReference>
<dbReference type="AlphaFoldDB" id="A0A7W2QIZ0"/>
<dbReference type="InterPro" id="IPR012338">
    <property type="entry name" value="Beta-lactam/transpept-like"/>
</dbReference>
<feature type="chain" id="PRO_5031506477" evidence="10">
    <location>
        <begin position="31"/>
        <end position="312"/>
    </location>
</feature>